<comment type="caution">
    <text evidence="1">The sequence shown here is derived from an EMBL/GenBank/DDBJ whole genome shotgun (WGS) entry which is preliminary data.</text>
</comment>
<protein>
    <submittedName>
        <fullName evidence="1">Uncharacterized protein</fullName>
    </submittedName>
</protein>
<proteinExistence type="predicted"/>
<gene>
    <name evidence="1" type="ORF">BGZ99_000939</name>
</gene>
<dbReference type="Proteomes" id="UP000738325">
    <property type="component" value="Unassembled WGS sequence"/>
</dbReference>
<sequence>MSHNFDLLATLSKQILVLEDEIKVLKHQGTLLSDSINADYDDEDMAERYSESKKPVVYNDGLPSFLTRDHPLPAKLWRQSNHMTSRQFLSLLREEEASHNRKIQALLQELTRLTPTVEQRVQLDEIAKDEKVRLAEIAKDEKIRMAEIAKDEKIRLAEIARDEKIRLSEIDCDEKTRLAETARQEKIQLEELHLEEVKVVGAHKA</sequence>
<dbReference type="AlphaFoldDB" id="A0A9P6RTZ5"/>
<evidence type="ECO:0000313" key="1">
    <source>
        <dbReference type="EMBL" id="KAG0325224.1"/>
    </source>
</evidence>
<dbReference type="OrthoDB" id="2448701at2759"/>
<accession>A0A9P6RTZ5</accession>
<evidence type="ECO:0000313" key="2">
    <source>
        <dbReference type="Proteomes" id="UP000738325"/>
    </source>
</evidence>
<dbReference type="EMBL" id="JAAAIP010000121">
    <property type="protein sequence ID" value="KAG0325224.1"/>
    <property type="molecule type" value="Genomic_DNA"/>
</dbReference>
<keyword evidence="2" id="KW-1185">Reference proteome</keyword>
<organism evidence="1 2">
    <name type="scientific">Dissophora globulifera</name>
    <dbReference type="NCBI Taxonomy" id="979702"/>
    <lineage>
        <taxon>Eukaryota</taxon>
        <taxon>Fungi</taxon>
        <taxon>Fungi incertae sedis</taxon>
        <taxon>Mucoromycota</taxon>
        <taxon>Mortierellomycotina</taxon>
        <taxon>Mortierellomycetes</taxon>
        <taxon>Mortierellales</taxon>
        <taxon>Mortierellaceae</taxon>
        <taxon>Dissophora</taxon>
    </lineage>
</organism>
<reference evidence="1" key="1">
    <citation type="journal article" date="2020" name="Fungal Divers.">
        <title>Resolving the Mortierellaceae phylogeny through synthesis of multi-gene phylogenetics and phylogenomics.</title>
        <authorList>
            <person name="Vandepol N."/>
            <person name="Liber J."/>
            <person name="Desiro A."/>
            <person name="Na H."/>
            <person name="Kennedy M."/>
            <person name="Barry K."/>
            <person name="Grigoriev I.V."/>
            <person name="Miller A.N."/>
            <person name="O'Donnell K."/>
            <person name="Stajich J.E."/>
            <person name="Bonito G."/>
        </authorList>
    </citation>
    <scope>NUCLEOTIDE SEQUENCE</scope>
    <source>
        <strain evidence="1">REB-010B</strain>
    </source>
</reference>
<name>A0A9P6RTZ5_9FUNG</name>